<evidence type="ECO:0000259" key="1">
    <source>
        <dbReference type="Pfam" id="PF13391"/>
    </source>
</evidence>
<dbReference type="Proteomes" id="UP000054549">
    <property type="component" value="Unassembled WGS sequence"/>
</dbReference>
<dbReference type="STRING" id="946122.A0A0C2TAL6"/>
<proteinExistence type="predicted"/>
<evidence type="ECO:0000313" key="3">
    <source>
        <dbReference type="Proteomes" id="UP000054549"/>
    </source>
</evidence>
<protein>
    <recommendedName>
        <fullName evidence="1">HNH nuclease domain-containing protein</fullName>
    </recommendedName>
</protein>
<dbReference type="InterPro" id="IPR003615">
    <property type="entry name" value="HNH_nuc"/>
</dbReference>
<keyword evidence="3" id="KW-1185">Reference proteome</keyword>
<dbReference type="OrthoDB" id="2142759at2759"/>
<accession>A0A0C2TAL6</accession>
<evidence type="ECO:0000313" key="2">
    <source>
        <dbReference type="EMBL" id="KIL63759.1"/>
    </source>
</evidence>
<name>A0A0C2TAL6_AMAMK</name>
<organism evidence="2 3">
    <name type="scientific">Amanita muscaria (strain Koide BX008)</name>
    <dbReference type="NCBI Taxonomy" id="946122"/>
    <lineage>
        <taxon>Eukaryota</taxon>
        <taxon>Fungi</taxon>
        <taxon>Dikarya</taxon>
        <taxon>Basidiomycota</taxon>
        <taxon>Agaricomycotina</taxon>
        <taxon>Agaricomycetes</taxon>
        <taxon>Agaricomycetidae</taxon>
        <taxon>Agaricales</taxon>
        <taxon>Pluteineae</taxon>
        <taxon>Amanitaceae</taxon>
        <taxon>Amanita</taxon>
    </lineage>
</organism>
<gene>
    <name evidence="2" type="ORF">M378DRAFT_12005</name>
</gene>
<dbReference type="AlphaFoldDB" id="A0A0C2TAL6"/>
<feature type="domain" description="HNH nuclease" evidence="1">
    <location>
        <begin position="140"/>
        <end position="214"/>
    </location>
</feature>
<dbReference type="InParanoid" id="A0A0C2TAL6"/>
<sequence>MPPISITVSGSTMMDASQPSRLQSRNVEVFDSAGSVIAGFWQYGILHWEEFYRYLIAFVITREDWLVFQYDLTRQEHGARCLPGPQIVQPASYPETTSAGEPIAVGVVPTVARPRNPTHSSTPTHEHHYRARGRARDGKCLITGLRTYSRLKVAHIFPRAHDAEWVRKGYPSKITDTADEAWMGGSIKIDSVQNVITLRSDLRDAWDNYEFGVDPNNNYRITAFTNGNADINGLHLQLDHIQDPTLRPLDELLTDHFMQGVYKHMRGTGELEWTYEEYDDVFGSGSFDLSNHKIWGTRQGKERFELALTDRLFDHRISQQYAS</sequence>
<dbReference type="HOGENOM" id="CLU_055165_0_0_1"/>
<reference evidence="2 3" key="1">
    <citation type="submission" date="2014-04" db="EMBL/GenBank/DDBJ databases">
        <title>Evolutionary Origins and Diversification of the Mycorrhizal Mutualists.</title>
        <authorList>
            <consortium name="DOE Joint Genome Institute"/>
            <consortium name="Mycorrhizal Genomics Consortium"/>
            <person name="Kohler A."/>
            <person name="Kuo A."/>
            <person name="Nagy L.G."/>
            <person name="Floudas D."/>
            <person name="Copeland A."/>
            <person name="Barry K.W."/>
            <person name="Cichocki N."/>
            <person name="Veneault-Fourrey C."/>
            <person name="LaButti K."/>
            <person name="Lindquist E.A."/>
            <person name="Lipzen A."/>
            <person name="Lundell T."/>
            <person name="Morin E."/>
            <person name="Murat C."/>
            <person name="Riley R."/>
            <person name="Ohm R."/>
            <person name="Sun H."/>
            <person name="Tunlid A."/>
            <person name="Henrissat B."/>
            <person name="Grigoriev I.V."/>
            <person name="Hibbett D.S."/>
            <person name="Martin F."/>
        </authorList>
    </citation>
    <scope>NUCLEOTIDE SEQUENCE [LARGE SCALE GENOMIC DNA]</scope>
    <source>
        <strain evidence="2 3">Koide BX008</strain>
    </source>
</reference>
<dbReference type="EMBL" id="KN818256">
    <property type="protein sequence ID" value="KIL63759.1"/>
    <property type="molecule type" value="Genomic_DNA"/>
</dbReference>
<dbReference type="Pfam" id="PF13391">
    <property type="entry name" value="HNH_2"/>
    <property type="match status" value="1"/>
</dbReference>